<name>A0A161QXS1_9BRAD</name>
<evidence type="ECO:0000313" key="1">
    <source>
        <dbReference type="EMBL" id="KZD20721.1"/>
    </source>
</evidence>
<protein>
    <submittedName>
        <fullName evidence="1">Uncharacterized protein</fullName>
    </submittedName>
</protein>
<accession>A0A161QXS1</accession>
<reference evidence="1 2" key="1">
    <citation type="submission" date="2016-03" db="EMBL/GenBank/DDBJ databases">
        <title>Microsymbionts genomes from the relict species Vavilovia formosa (Stev.) Fed.</title>
        <authorList>
            <person name="Kopat V."/>
            <person name="Chirak E."/>
            <person name="Kimeklis A."/>
            <person name="Andronov E."/>
        </authorList>
    </citation>
    <scope>NUCLEOTIDE SEQUENCE [LARGE SCALE GENOMIC DNA]</scope>
    <source>
        <strain evidence="1 2">Vaf07</strain>
    </source>
</reference>
<dbReference type="AlphaFoldDB" id="A0A161QXS1"/>
<proteinExistence type="predicted"/>
<comment type="caution">
    <text evidence="1">The sequence shown here is derived from an EMBL/GenBank/DDBJ whole genome shotgun (WGS) entry which is preliminary data.</text>
</comment>
<sequence length="79" mass="8832">MPTGQYGQKIEELTRKGYDPKDFNAQTTMIFASTFESLDKRLAVVELRRDQALSKLEDRRAADLAVLKTIDASASPLEA</sequence>
<evidence type="ECO:0000313" key="2">
    <source>
        <dbReference type="Proteomes" id="UP000076574"/>
    </source>
</evidence>
<dbReference type="EMBL" id="LVYV01000055">
    <property type="protein sequence ID" value="KZD20721.1"/>
    <property type="molecule type" value="Genomic_DNA"/>
</dbReference>
<dbReference type="STRING" id="943830.A4A58_18515"/>
<keyword evidence="2" id="KW-1185">Reference proteome</keyword>
<dbReference type="Proteomes" id="UP000076574">
    <property type="component" value="Unassembled WGS sequence"/>
</dbReference>
<gene>
    <name evidence="1" type="ORF">A4A58_18515</name>
</gene>
<organism evidence="1 2">
    <name type="scientific">Tardiphaga robiniae</name>
    <dbReference type="NCBI Taxonomy" id="943830"/>
    <lineage>
        <taxon>Bacteria</taxon>
        <taxon>Pseudomonadati</taxon>
        <taxon>Pseudomonadota</taxon>
        <taxon>Alphaproteobacteria</taxon>
        <taxon>Hyphomicrobiales</taxon>
        <taxon>Nitrobacteraceae</taxon>
        <taxon>Tardiphaga</taxon>
    </lineage>
</organism>